<dbReference type="InterPro" id="IPR051871">
    <property type="entry name" value="GMC_Oxidoreductase-Related"/>
</dbReference>
<organism evidence="4 5">
    <name type="scientific">Gregarina niphandrodes</name>
    <name type="common">Septate eugregarine</name>
    <dbReference type="NCBI Taxonomy" id="110365"/>
    <lineage>
        <taxon>Eukaryota</taxon>
        <taxon>Sar</taxon>
        <taxon>Alveolata</taxon>
        <taxon>Apicomplexa</taxon>
        <taxon>Conoidasida</taxon>
        <taxon>Gregarinasina</taxon>
        <taxon>Eugregarinorida</taxon>
        <taxon>Gregarinidae</taxon>
        <taxon>Gregarina</taxon>
    </lineage>
</organism>
<dbReference type="AlphaFoldDB" id="A0A023B4C1"/>
<name>A0A023B4C1_GRENI</name>
<evidence type="ECO:0000313" key="4">
    <source>
        <dbReference type="EMBL" id="EZG56679.1"/>
    </source>
</evidence>
<dbReference type="PANTHER" id="PTHR45968">
    <property type="entry name" value="OSJNBA0019K04.7 PROTEIN"/>
    <property type="match status" value="1"/>
</dbReference>
<keyword evidence="1" id="KW-0732">Signal</keyword>
<evidence type="ECO:0000259" key="3">
    <source>
        <dbReference type="PROSITE" id="PS00624"/>
    </source>
</evidence>
<evidence type="ECO:0000313" key="5">
    <source>
        <dbReference type="Proteomes" id="UP000019763"/>
    </source>
</evidence>
<dbReference type="eggNOG" id="KOG1238">
    <property type="taxonomic scope" value="Eukaryota"/>
</dbReference>
<dbReference type="Pfam" id="PF05199">
    <property type="entry name" value="GMC_oxred_C"/>
    <property type="match status" value="1"/>
</dbReference>
<feature type="region of interest" description="Disordered" evidence="2">
    <location>
        <begin position="507"/>
        <end position="534"/>
    </location>
</feature>
<feature type="compositionally biased region" description="Basic and acidic residues" evidence="2">
    <location>
        <begin position="578"/>
        <end position="588"/>
    </location>
</feature>
<dbReference type="PANTHER" id="PTHR45968:SF3">
    <property type="entry name" value="OS04G0573100 PROTEIN"/>
    <property type="match status" value="1"/>
</dbReference>
<dbReference type="RefSeq" id="XP_011131209.1">
    <property type="nucleotide sequence ID" value="XM_011132907.1"/>
</dbReference>
<dbReference type="GO" id="GO:0016614">
    <property type="term" value="F:oxidoreductase activity, acting on CH-OH group of donors"/>
    <property type="evidence" value="ECO:0007669"/>
    <property type="project" value="InterPro"/>
</dbReference>
<dbReference type="OMA" id="MEGITAN"/>
<dbReference type="Proteomes" id="UP000019763">
    <property type="component" value="Unassembled WGS sequence"/>
</dbReference>
<feature type="domain" description="Glucose-methanol-choline oxidoreductase N-terminal" evidence="3">
    <location>
        <begin position="347"/>
        <end position="361"/>
    </location>
</feature>
<evidence type="ECO:0000256" key="2">
    <source>
        <dbReference type="SAM" id="MobiDB-lite"/>
    </source>
</evidence>
<evidence type="ECO:0000256" key="1">
    <source>
        <dbReference type="ARBA" id="ARBA00022729"/>
    </source>
</evidence>
<dbReference type="GeneID" id="22913628"/>
<sequence length="936" mass="102123">MIGRLVKLELLYGLSVGDSGLFQRLMLSNSGLPSIFENRRLSFPEFLLSRLPPTMLRKAAPGETFDYIVVGGGGSGCPLARTLADAGYKTLLIERGGLREEHPVTWTLDGSGATLMDAQVSQPVVTTEGYISHIGRVLGGGTSVNLGFYIEGNDMESTVEFQDSGLWQQSVLWLRDRLAFPADHSSVYDKHLQLFMEGITANNSVGNSPEYVRGRTWNGMSLFETNTRFRASADTLLGPIDQYPPSLVLSVNTTATKITFVRNLEDRFLRADCVEVEDTAGTVALLSKPESVVGILQSENTLRSWIRWYPNIVRFIGSLFQRRKPAPNKYQVCLNDHPDSKIISSAGAILTPALLYQSGIGPLEETRRLGVHNILPLRHLGRNLGDRVFLPIAFFFKRHIPNLFDPAILRSAALWDATTTFNNRGSVFANTTQRPIQESVVPESMIQDQATHQGSSDAEVSLEQVPYAEGMGRHKPRYRTQMSALNDLLQISDPSPSEDQAILQDQVAPEGQEGPEDASIPESMPESGRESVDDGLRDKHAFSSKELEQMLHSHMSVEHSRWLASKTAGENDVEQGDVDQRGEEHGGEDQDEDIGLDGVRDEEGRLVFQGVGGMGGFRSGRSLVGLEEISGGLMTTGCGVATRYFFPPLLRTSAAVDVALDTLFGCATHRPGPEGGRGVFSLCALVDPILSCFRHSAALVYLLPQPKSLGQVSIGGPDGSSVTVQGNYFKDDRDVVSATIGLANILQALDNSTIFDEVFEFSSSYPAPASSYRGPAVTLNPGAPSTAALLSGRSTCPVLIRDKLSTLFQRITGMLTPYLSLQEARVAVEELPEDLNSFSRYASFPAVLPNPYDADDVAAFVQRASTSMWHWYGSARIGRVVDSNFAVAGTRRLSIVDAGVISRLPKMNPQVGVMTLGRYAALTILRKRTKPATWTT</sequence>
<dbReference type="OrthoDB" id="409726at2759"/>
<proteinExistence type="predicted"/>
<dbReference type="InterPro" id="IPR036188">
    <property type="entry name" value="FAD/NAD-bd_sf"/>
</dbReference>
<dbReference type="InterPro" id="IPR000172">
    <property type="entry name" value="GMC_OxRdtase_N"/>
</dbReference>
<dbReference type="InterPro" id="IPR007867">
    <property type="entry name" value="GMC_OxRtase_C"/>
</dbReference>
<dbReference type="PROSITE" id="PS00624">
    <property type="entry name" value="GMC_OXRED_2"/>
    <property type="match status" value="1"/>
</dbReference>
<dbReference type="Gene3D" id="3.30.410.40">
    <property type="match status" value="3"/>
</dbReference>
<dbReference type="Gene3D" id="3.50.50.60">
    <property type="entry name" value="FAD/NAD(P)-binding domain"/>
    <property type="match status" value="3"/>
</dbReference>
<accession>A0A023B4C1</accession>
<dbReference type="VEuPathDB" id="CryptoDB:GNI_102190"/>
<dbReference type="GO" id="GO:0050660">
    <property type="term" value="F:flavin adenine dinucleotide binding"/>
    <property type="evidence" value="ECO:0007669"/>
    <property type="project" value="InterPro"/>
</dbReference>
<comment type="caution">
    <text evidence="4">The sequence shown here is derived from an EMBL/GenBank/DDBJ whole genome shotgun (WGS) entry which is preliminary data.</text>
</comment>
<reference evidence="4" key="1">
    <citation type="submission" date="2013-12" db="EMBL/GenBank/DDBJ databases">
        <authorList>
            <person name="Omoto C.K."/>
            <person name="Sibley D."/>
            <person name="Venepally P."/>
            <person name="Hadjithomas M."/>
            <person name="Karamycheva S."/>
            <person name="Brunk B."/>
            <person name="Roos D."/>
            <person name="Caler E."/>
            <person name="Lorenzi H."/>
        </authorList>
    </citation>
    <scope>NUCLEOTIDE SEQUENCE</scope>
</reference>
<keyword evidence="5" id="KW-1185">Reference proteome</keyword>
<feature type="region of interest" description="Disordered" evidence="2">
    <location>
        <begin position="567"/>
        <end position="596"/>
    </location>
</feature>
<dbReference type="EMBL" id="AFNH02000764">
    <property type="protein sequence ID" value="EZG56679.1"/>
    <property type="molecule type" value="Genomic_DNA"/>
</dbReference>
<protein>
    <submittedName>
        <fullName evidence="4">GMC oxidoreductase</fullName>
    </submittedName>
</protein>
<dbReference type="SUPFAM" id="SSF51905">
    <property type="entry name" value="FAD/NAD(P)-binding domain"/>
    <property type="match status" value="1"/>
</dbReference>
<gene>
    <name evidence="4" type="ORF">GNI_102190</name>
</gene>